<dbReference type="KEGG" id="hat:RC74_14635"/>
<dbReference type="EMBL" id="CP014327">
    <property type="protein sequence ID" value="AML52346.1"/>
    <property type="molecule type" value="Genomic_DNA"/>
</dbReference>
<protein>
    <recommendedName>
        <fullName evidence="1">Hedgehog/Intein (Hint) domain-containing protein</fullName>
    </recommendedName>
</protein>
<name>A0A126V394_9RHOB</name>
<accession>A0A126V394</accession>
<dbReference type="Proteomes" id="UP000070371">
    <property type="component" value="Chromosome"/>
</dbReference>
<dbReference type="AlphaFoldDB" id="A0A126V394"/>
<dbReference type="Pfam" id="PF13403">
    <property type="entry name" value="Hint_2"/>
    <property type="match status" value="1"/>
</dbReference>
<dbReference type="InterPro" id="IPR028992">
    <property type="entry name" value="Hedgehog/Intein_dom"/>
</dbReference>
<evidence type="ECO:0000313" key="2">
    <source>
        <dbReference type="EMBL" id="AML52346.1"/>
    </source>
</evidence>
<evidence type="ECO:0000259" key="1">
    <source>
        <dbReference type="Pfam" id="PF13403"/>
    </source>
</evidence>
<evidence type="ECO:0000313" key="3">
    <source>
        <dbReference type="Proteomes" id="UP000070371"/>
    </source>
</evidence>
<organism evidence="2 3">
    <name type="scientific">Falsihalocynthiibacter arcticus</name>
    <dbReference type="NCBI Taxonomy" id="1579316"/>
    <lineage>
        <taxon>Bacteria</taxon>
        <taxon>Pseudomonadati</taxon>
        <taxon>Pseudomonadota</taxon>
        <taxon>Alphaproteobacteria</taxon>
        <taxon>Rhodobacterales</taxon>
        <taxon>Roseobacteraceae</taxon>
        <taxon>Falsihalocynthiibacter</taxon>
    </lineage>
</organism>
<keyword evidence="3" id="KW-1185">Reference proteome</keyword>
<gene>
    <name evidence="2" type="ORF">RC74_14635</name>
</gene>
<reference evidence="2 3" key="1">
    <citation type="submission" date="2016-02" db="EMBL/GenBank/DDBJ databases">
        <title>Complete genome sequence of Halocynthiibacter arcticus PAMC 20958t from arctic marine sediment.</title>
        <authorList>
            <person name="Lee Y.M."/>
            <person name="Baek K."/>
            <person name="Lee H.K."/>
            <person name="Shin S.C."/>
        </authorList>
    </citation>
    <scope>NUCLEOTIDE SEQUENCE [LARGE SCALE GENOMIC DNA]</scope>
    <source>
        <strain evidence="2">PAMC 20958</strain>
    </source>
</reference>
<feature type="domain" description="Hedgehog/Intein (Hint)" evidence="1">
    <location>
        <begin position="1"/>
        <end position="54"/>
    </location>
</feature>
<dbReference type="STRING" id="1579316.RC74_14635"/>
<sequence length="99" mass="11398">MFGEVEVLVAAKNLCDGDKIYSEPCEEVTYFHIMFDQHEIVYSEGVPLESFLVGDHAIERNRDTYDELVNLFPELADPTHLARIIARPQIKKYEAALLR</sequence>
<proteinExistence type="predicted"/>